<comment type="caution">
    <text evidence="6">The sequence shown here is derived from an EMBL/GenBank/DDBJ whole genome shotgun (WGS) entry which is preliminary data.</text>
</comment>
<evidence type="ECO:0000313" key="6">
    <source>
        <dbReference type="EMBL" id="MFC6275662.1"/>
    </source>
</evidence>
<evidence type="ECO:0000256" key="3">
    <source>
        <dbReference type="ARBA" id="ARBA00022989"/>
    </source>
</evidence>
<proteinExistence type="predicted"/>
<accession>A0ABW1TRA2</accession>
<keyword evidence="2 5" id="KW-0812">Transmembrane</keyword>
<dbReference type="InterPro" id="IPR003825">
    <property type="entry name" value="Colicin-V_CvpA"/>
</dbReference>
<dbReference type="PANTHER" id="PTHR37306:SF1">
    <property type="entry name" value="COLICIN V PRODUCTION PROTEIN"/>
    <property type="match status" value="1"/>
</dbReference>
<name>A0ABW1TRA2_9LACO</name>
<evidence type="ECO:0000313" key="7">
    <source>
        <dbReference type="Proteomes" id="UP001596191"/>
    </source>
</evidence>
<reference evidence="7" key="1">
    <citation type="journal article" date="2019" name="Int. J. Syst. Evol. Microbiol.">
        <title>The Global Catalogue of Microorganisms (GCM) 10K type strain sequencing project: providing services to taxonomists for standard genome sequencing and annotation.</title>
        <authorList>
            <consortium name="The Broad Institute Genomics Platform"/>
            <consortium name="The Broad Institute Genome Sequencing Center for Infectious Disease"/>
            <person name="Wu L."/>
            <person name="Ma J."/>
        </authorList>
    </citation>
    <scope>NUCLEOTIDE SEQUENCE [LARGE SCALE GENOMIC DNA]</scope>
    <source>
        <strain evidence="7">CCM 8907</strain>
    </source>
</reference>
<keyword evidence="7" id="KW-1185">Reference proteome</keyword>
<dbReference type="Proteomes" id="UP001596191">
    <property type="component" value="Unassembled WGS sequence"/>
</dbReference>
<dbReference type="Pfam" id="PF02674">
    <property type="entry name" value="Colicin_V"/>
    <property type="match status" value="1"/>
</dbReference>
<feature type="transmembrane region" description="Helical" evidence="5">
    <location>
        <begin position="115"/>
        <end position="140"/>
    </location>
</feature>
<evidence type="ECO:0000256" key="2">
    <source>
        <dbReference type="ARBA" id="ARBA00022692"/>
    </source>
</evidence>
<organism evidence="6 7">
    <name type="scientific">Levilactobacillus tangyuanensis</name>
    <dbReference type="NCBI Taxonomy" id="2486021"/>
    <lineage>
        <taxon>Bacteria</taxon>
        <taxon>Bacillati</taxon>
        <taxon>Bacillota</taxon>
        <taxon>Bacilli</taxon>
        <taxon>Lactobacillales</taxon>
        <taxon>Lactobacillaceae</taxon>
        <taxon>Levilactobacillus</taxon>
    </lineage>
</organism>
<dbReference type="EMBL" id="JBHSSJ010000013">
    <property type="protein sequence ID" value="MFC6275662.1"/>
    <property type="molecule type" value="Genomic_DNA"/>
</dbReference>
<protein>
    <submittedName>
        <fullName evidence="6">CvpA family protein</fullName>
    </submittedName>
</protein>
<keyword evidence="4 5" id="KW-0472">Membrane</keyword>
<comment type="subcellular location">
    <subcellularLocation>
        <location evidence="1">Membrane</location>
        <topology evidence="1">Multi-pass membrane protein</topology>
    </subcellularLocation>
</comment>
<feature type="transmembrane region" description="Helical" evidence="5">
    <location>
        <begin position="23"/>
        <end position="44"/>
    </location>
</feature>
<sequence length="175" mass="19319">MLLNVGIILVLAWGFWRGYRRGLVLQALTTVGYLAVWLIARVVARPLATGISGVFSSGAQLNQSAGTVAANDAGAFFLNGLVFSAVLTVGYFIVRHFARRVNRITRIPVLHQVNALLGGTINLVIRYVVVFIILNLLILLPIDSFQQSYDAAPVAQWIVKKTPVLSTEIHHWWLK</sequence>
<dbReference type="PANTHER" id="PTHR37306">
    <property type="entry name" value="COLICIN V PRODUCTION PROTEIN"/>
    <property type="match status" value="1"/>
</dbReference>
<evidence type="ECO:0000256" key="1">
    <source>
        <dbReference type="ARBA" id="ARBA00004141"/>
    </source>
</evidence>
<dbReference type="RefSeq" id="WP_125642524.1">
    <property type="nucleotide sequence ID" value="NZ_JBHSSJ010000013.1"/>
</dbReference>
<keyword evidence="3 5" id="KW-1133">Transmembrane helix</keyword>
<gene>
    <name evidence="6" type="ORF">ACFQET_09130</name>
</gene>
<evidence type="ECO:0000256" key="4">
    <source>
        <dbReference type="ARBA" id="ARBA00023136"/>
    </source>
</evidence>
<feature type="transmembrane region" description="Helical" evidence="5">
    <location>
        <begin position="73"/>
        <end position="94"/>
    </location>
</feature>
<evidence type="ECO:0000256" key="5">
    <source>
        <dbReference type="SAM" id="Phobius"/>
    </source>
</evidence>